<evidence type="ECO:0000313" key="2">
    <source>
        <dbReference type="EMBL" id="AKZ29891.1"/>
    </source>
</evidence>
<keyword evidence="2" id="KW-0496">Mitochondrion</keyword>
<accession>A0A0R8SKR2</accession>
<dbReference type="AlphaFoldDB" id="A0A0R8SKR2"/>
<dbReference type="EMBL" id="KP999913">
    <property type="protein sequence ID" value="AKZ29891.1"/>
    <property type="molecule type" value="Genomic_DNA"/>
</dbReference>
<proteinExistence type="predicted"/>
<organism evidence="2">
    <name type="scientific">Geloina coaxans</name>
    <dbReference type="NCBI Taxonomy" id="499929"/>
    <lineage>
        <taxon>Eukaryota</taxon>
        <taxon>Metazoa</taxon>
        <taxon>Spiralia</taxon>
        <taxon>Lophotrochozoa</taxon>
        <taxon>Mollusca</taxon>
        <taxon>Bivalvia</taxon>
        <taxon>Autobranchia</taxon>
        <taxon>Heteroconchia</taxon>
        <taxon>Euheterodonta</taxon>
        <taxon>Imparidentia</taxon>
        <taxon>Neoheterodontei</taxon>
        <taxon>Venerida</taxon>
        <taxon>Cyrenoidea</taxon>
        <taxon>Cyrenidae</taxon>
        <taxon>Geloina</taxon>
    </lineage>
</organism>
<keyword evidence="1" id="KW-0472">Membrane</keyword>
<keyword evidence="1" id="KW-0812">Transmembrane</keyword>
<keyword evidence="1" id="KW-1133">Transmembrane helix</keyword>
<gene>
    <name evidence="2" type="primary">ATP8</name>
</gene>
<sequence length="37" mass="4570">MPQMAPSFSFLIFVFVWFVFMSIFVLVWWVGKRKYSF</sequence>
<evidence type="ECO:0000256" key="1">
    <source>
        <dbReference type="SAM" id="Phobius"/>
    </source>
</evidence>
<feature type="transmembrane region" description="Helical" evidence="1">
    <location>
        <begin position="6"/>
        <end position="31"/>
    </location>
</feature>
<reference evidence="2" key="1">
    <citation type="submission" date="2015-03" db="EMBL/GenBank/DDBJ databases">
        <authorList>
            <person name="Murphy D."/>
        </authorList>
    </citation>
    <scope>NUCLEOTIDE SEQUENCE</scope>
</reference>
<geneLocation type="mitochondrion" evidence="2"/>
<name>A0A0R8SKR2_9BIVA</name>
<protein>
    <submittedName>
        <fullName evidence="2">ATP synthase F0 subunit 8</fullName>
    </submittedName>
</protein>